<dbReference type="AlphaFoldDB" id="A0A6B9VRU3"/>
<accession>A0A6B9VRU3</accession>
<dbReference type="GO" id="GO:0004519">
    <property type="term" value="F:endonuclease activity"/>
    <property type="evidence" value="ECO:0007669"/>
    <property type="project" value="InterPro"/>
</dbReference>
<feature type="domain" description="Homing endonuclease LAGLIDADG" evidence="2">
    <location>
        <begin position="12"/>
        <end position="187"/>
    </location>
</feature>
<evidence type="ECO:0000259" key="2">
    <source>
        <dbReference type="Pfam" id="PF03161"/>
    </source>
</evidence>
<keyword evidence="3" id="KW-0934">Plastid</keyword>
<dbReference type="GeneID" id="43960857"/>
<dbReference type="SUPFAM" id="SSF55608">
    <property type="entry name" value="Homing endonucleases"/>
    <property type="match status" value="1"/>
</dbReference>
<dbReference type="InterPro" id="IPR027434">
    <property type="entry name" value="Homing_endonucl"/>
</dbReference>
<keyword evidence="3" id="KW-0150">Chloroplast</keyword>
<sequence>MEKKLKLNALQKEILFGVILGDAHLETQNNKITYRVKFEQSSKHSAYIDHLYEIFKNFVKIEPKSKVVTYKNGYQNKTSLNIRFATISSNSFTFFGKQFYKENKKVIPKLIHRWLTPRALAYWYMDDGSMKSAQSKGVLFNTQSFSHAEVQLLCNVLTDKFKLYCWPRKQKNKTYQIYISGKSYETLHDCIYSFIIPEMQYKFPSPRKETKKQRKDTTKFVNQKGPSKGLTNNHFL</sequence>
<dbReference type="Gene3D" id="3.10.28.10">
    <property type="entry name" value="Homing endonucleases"/>
    <property type="match status" value="2"/>
</dbReference>
<dbReference type="Pfam" id="PF03161">
    <property type="entry name" value="LAGLIDADG_2"/>
    <property type="match status" value="1"/>
</dbReference>
<dbReference type="InterPro" id="IPR052500">
    <property type="entry name" value="Chloro/Mito_RNA_Process"/>
</dbReference>
<feature type="region of interest" description="Disordered" evidence="1">
    <location>
        <begin position="205"/>
        <end position="236"/>
    </location>
</feature>
<dbReference type="RefSeq" id="YP_009725425.1">
    <property type="nucleotide sequence ID" value="NC_045839.1"/>
</dbReference>
<dbReference type="PANTHER" id="PTHR47539:SF1">
    <property type="entry name" value="PENTATRICOPEPTIDE REPEAT-CONTAINING PROTEIN OTP51, CHLOROPLASTIC"/>
    <property type="match status" value="1"/>
</dbReference>
<dbReference type="EMBL" id="MK643158">
    <property type="protein sequence ID" value="QHO63931.1"/>
    <property type="molecule type" value="Genomic_DNA"/>
</dbReference>
<dbReference type="GO" id="GO:0045292">
    <property type="term" value="P:mRNA cis splicing, via spliceosome"/>
    <property type="evidence" value="ECO:0007669"/>
    <property type="project" value="TreeGrafter"/>
</dbReference>
<feature type="compositionally biased region" description="Polar residues" evidence="1">
    <location>
        <begin position="219"/>
        <end position="236"/>
    </location>
</feature>
<name>A0A6B9VRU3_9CHLO</name>
<dbReference type="GO" id="GO:0000373">
    <property type="term" value="P:Group II intron splicing"/>
    <property type="evidence" value="ECO:0007669"/>
    <property type="project" value="TreeGrafter"/>
</dbReference>
<dbReference type="InterPro" id="IPR004860">
    <property type="entry name" value="LAGLIDADG_dom"/>
</dbReference>
<dbReference type="GO" id="GO:0048564">
    <property type="term" value="P:photosystem I assembly"/>
    <property type="evidence" value="ECO:0007669"/>
    <property type="project" value="TreeGrafter"/>
</dbReference>
<geneLocation type="chloroplast" evidence="3"/>
<gene>
    <name evidence="3" type="primary">orf236</name>
</gene>
<dbReference type="PANTHER" id="PTHR47539">
    <property type="entry name" value="PENTATRICOPEPTIDE REPEAT-CONTAINING PROTEIN OTP51, CHLOROPLASTIC"/>
    <property type="match status" value="1"/>
</dbReference>
<evidence type="ECO:0000256" key="1">
    <source>
        <dbReference type="SAM" id="MobiDB-lite"/>
    </source>
</evidence>
<organism evidence="3">
    <name type="scientific">Trebouxia lynnae</name>
    <dbReference type="NCBI Taxonomy" id="1825957"/>
    <lineage>
        <taxon>Eukaryota</taxon>
        <taxon>Viridiplantae</taxon>
        <taxon>Chlorophyta</taxon>
        <taxon>core chlorophytes</taxon>
        <taxon>Trebouxiophyceae</taxon>
        <taxon>Trebouxiales</taxon>
        <taxon>Trebouxiaceae</taxon>
        <taxon>Trebouxia</taxon>
    </lineage>
</organism>
<evidence type="ECO:0000313" key="3">
    <source>
        <dbReference type="EMBL" id="QHO63931.1"/>
    </source>
</evidence>
<reference evidence="3" key="1">
    <citation type="journal article" date="2019" name="J. Phycol.">
        <title>The chloroplast genome of the lichen-symbiont microalga Trebouxia sp. Tr9 (Trebouxiophyceae, Chlorophyta) shows short inverted repeats with a single gene and loss of the rps4 gene, which is encoded by the nucleus.</title>
        <authorList>
            <person name="Martinez-Alberola F."/>
            <person name="Barreno E."/>
            <person name="Casano L.M."/>
            <person name="Gasulla F."/>
            <person name="Molins A."/>
            <person name="Moya P."/>
            <person name="Gonzalez-Hourcade M."/>
            <person name="Del Campo E.M."/>
        </authorList>
    </citation>
    <scope>NUCLEOTIDE SEQUENCE</scope>
    <source>
        <strain evidence="3">TR9</strain>
    </source>
</reference>
<proteinExistence type="predicted"/>
<protein>
    <recommendedName>
        <fullName evidence="2">Homing endonuclease LAGLIDADG domain-containing protein</fullName>
    </recommendedName>
</protein>